<proteinExistence type="predicted"/>
<accession>A0A926KXL4</accession>
<gene>
    <name evidence="2" type="ORF">ICC18_29115</name>
</gene>
<name>A0A926KXL4_9BACL</name>
<evidence type="ECO:0000313" key="2">
    <source>
        <dbReference type="EMBL" id="MBD0384113.1"/>
    </source>
</evidence>
<evidence type="ECO:0000313" key="3">
    <source>
        <dbReference type="Proteomes" id="UP000650466"/>
    </source>
</evidence>
<protein>
    <recommendedName>
        <fullName evidence="4">Lipoprotein</fullName>
    </recommendedName>
</protein>
<reference evidence="2" key="1">
    <citation type="submission" date="2020-09" db="EMBL/GenBank/DDBJ databases">
        <title>Draft Genome Sequence of Paenibacillus sp. WST5.</title>
        <authorList>
            <person name="Bao Z."/>
        </authorList>
    </citation>
    <scope>NUCLEOTIDE SEQUENCE</scope>
    <source>
        <strain evidence="2">WST5</strain>
    </source>
</reference>
<feature type="chain" id="PRO_5039475542" description="Lipoprotein" evidence="1">
    <location>
        <begin position="20"/>
        <end position="119"/>
    </location>
</feature>
<evidence type="ECO:0008006" key="4">
    <source>
        <dbReference type="Google" id="ProtNLM"/>
    </source>
</evidence>
<comment type="caution">
    <text evidence="2">The sequence shown here is derived from an EMBL/GenBank/DDBJ whole genome shotgun (WGS) entry which is preliminary data.</text>
</comment>
<feature type="signal peptide" evidence="1">
    <location>
        <begin position="1"/>
        <end position="19"/>
    </location>
</feature>
<dbReference type="AlphaFoldDB" id="A0A926KXL4"/>
<keyword evidence="3" id="KW-1185">Reference proteome</keyword>
<dbReference type="Proteomes" id="UP000650466">
    <property type="component" value="Unassembled WGS sequence"/>
</dbReference>
<dbReference type="PROSITE" id="PS51257">
    <property type="entry name" value="PROKAR_LIPOPROTEIN"/>
    <property type="match status" value="1"/>
</dbReference>
<organism evidence="2 3">
    <name type="scientific">Paenibacillus sedimenti</name>
    <dbReference type="NCBI Taxonomy" id="2770274"/>
    <lineage>
        <taxon>Bacteria</taxon>
        <taxon>Bacillati</taxon>
        <taxon>Bacillota</taxon>
        <taxon>Bacilli</taxon>
        <taxon>Bacillales</taxon>
        <taxon>Paenibacillaceae</taxon>
        <taxon>Paenibacillus</taxon>
    </lineage>
</organism>
<keyword evidence="1" id="KW-0732">Signal</keyword>
<evidence type="ECO:0000256" key="1">
    <source>
        <dbReference type="SAM" id="SignalP"/>
    </source>
</evidence>
<dbReference type="RefSeq" id="WP_188177888.1">
    <property type="nucleotide sequence ID" value="NZ_JACVVD010000015.1"/>
</dbReference>
<sequence length="119" mass="13824">MRYKKCLVAIFSMVMLVFAGCSNGVSKEQRISSMLSDEEGKYYITILGASQNIEKKFESEIFQNNINKISGYYLNENPNDAEIRDLEVKETPIFIVFDKENEVYRTNNINDLNDYLVKK</sequence>
<dbReference type="EMBL" id="JACVVD010000015">
    <property type="protein sequence ID" value="MBD0384113.1"/>
    <property type="molecule type" value="Genomic_DNA"/>
</dbReference>